<accession>A0A1R1YJM0</accession>
<dbReference type="OrthoDB" id="276323at2759"/>
<organism evidence="3 4">
    <name type="scientific">Smittium culicis</name>
    <dbReference type="NCBI Taxonomy" id="133412"/>
    <lineage>
        <taxon>Eukaryota</taxon>
        <taxon>Fungi</taxon>
        <taxon>Fungi incertae sedis</taxon>
        <taxon>Zoopagomycota</taxon>
        <taxon>Kickxellomycotina</taxon>
        <taxon>Harpellomycetes</taxon>
        <taxon>Harpellales</taxon>
        <taxon>Legeriomycetaceae</taxon>
        <taxon>Smittium</taxon>
    </lineage>
</organism>
<comment type="caution">
    <text evidence="3">The sequence shown here is derived from an EMBL/GenBank/DDBJ whole genome shotgun (WGS) entry which is preliminary data.</text>
</comment>
<dbReference type="Pfam" id="PF05794">
    <property type="entry name" value="Tcp11"/>
    <property type="match status" value="1"/>
</dbReference>
<name>A0A1R1YJM0_9FUNG</name>
<dbReference type="Proteomes" id="UP000187429">
    <property type="component" value="Unassembled WGS sequence"/>
</dbReference>
<evidence type="ECO:0000313" key="4">
    <source>
        <dbReference type="Proteomes" id="UP000187429"/>
    </source>
</evidence>
<comment type="similarity">
    <text evidence="1">Belongs to the TCP11 family.</text>
</comment>
<sequence>MEQQGNAANFKGSNQSTILGVSSPKGGAAMGMSKERTIAVATKKRSRSICTMSAQTNRAKFSRTSANLRNKFVFSDFRDMKDVDFEGDNSQLEPFMDGTGGNEPRLPSECMYQACPPINRYTLAELSIRKILNNPKLRHEIVFETKLEFRPKTVTEIDPSKLKSAENYWDRIDKDLVNYGFFKERFEMMCNPSATRISRLVIEIKGIIIDILQDLEHPDLLHSISEIDESLIIQQLRTNEQCQKCRSELSECEIEKAEFLSLVKAKFSEMKDSSVDGGKLAEYLGNFAERNQTIYRVKSKLLQKLFVGLISGSCKDPLGEFKKLGVGMLAHQIHGLLKKVSEVTSHHWSVYGDYYATRK</sequence>
<evidence type="ECO:0000256" key="2">
    <source>
        <dbReference type="SAM" id="MobiDB-lite"/>
    </source>
</evidence>
<keyword evidence="4" id="KW-1185">Reference proteome</keyword>
<dbReference type="EMBL" id="LSSM01001169">
    <property type="protein sequence ID" value="OMJ27117.1"/>
    <property type="molecule type" value="Genomic_DNA"/>
</dbReference>
<protein>
    <submittedName>
        <fullName evidence="3">Protein SOK1</fullName>
    </submittedName>
</protein>
<feature type="region of interest" description="Disordered" evidence="2">
    <location>
        <begin position="1"/>
        <end position="31"/>
    </location>
</feature>
<dbReference type="AlphaFoldDB" id="A0A1R1YJM0"/>
<dbReference type="InterPro" id="IPR008862">
    <property type="entry name" value="Tcp11"/>
</dbReference>
<proteinExistence type="inferred from homology"/>
<gene>
    <name evidence="3" type="ORF">AYI69_g3463</name>
</gene>
<feature type="compositionally biased region" description="Polar residues" evidence="2">
    <location>
        <begin position="1"/>
        <end position="20"/>
    </location>
</feature>
<reference evidence="4" key="1">
    <citation type="submission" date="2017-01" db="EMBL/GenBank/DDBJ databases">
        <authorList>
            <person name="Wang Y."/>
            <person name="White M."/>
            <person name="Kvist S."/>
            <person name="Moncalvo J.-M."/>
        </authorList>
    </citation>
    <scope>NUCLEOTIDE SEQUENCE [LARGE SCALE GENOMIC DNA]</scope>
    <source>
        <strain evidence="4">ID-206-W2</strain>
    </source>
</reference>
<evidence type="ECO:0000313" key="3">
    <source>
        <dbReference type="EMBL" id="OMJ27117.1"/>
    </source>
</evidence>
<evidence type="ECO:0000256" key="1">
    <source>
        <dbReference type="ARBA" id="ARBA00010954"/>
    </source>
</evidence>